<evidence type="ECO:0000313" key="3">
    <source>
        <dbReference type="Proteomes" id="UP000254741"/>
    </source>
</evidence>
<dbReference type="Proteomes" id="UP000254741">
    <property type="component" value="Unassembled WGS sequence"/>
</dbReference>
<evidence type="ECO:0000313" key="2">
    <source>
        <dbReference type="EMBL" id="SUG49852.1"/>
    </source>
</evidence>
<accession>A0A379TGU7</accession>
<feature type="compositionally biased region" description="Low complexity" evidence="1">
    <location>
        <begin position="118"/>
        <end position="127"/>
    </location>
</feature>
<reference evidence="2 3" key="1">
    <citation type="submission" date="2018-06" db="EMBL/GenBank/DDBJ databases">
        <authorList>
            <consortium name="Pathogen Informatics"/>
            <person name="Doyle S."/>
        </authorList>
    </citation>
    <scope>NUCLEOTIDE SEQUENCE [LARGE SCALE GENOMIC DNA]</scope>
    <source>
        <strain evidence="2 3">NCTC8297</strain>
    </source>
</reference>
<organism evidence="2 3">
    <name type="scientific">Salmonella enterica subsp. arizonae</name>
    <dbReference type="NCBI Taxonomy" id="59203"/>
    <lineage>
        <taxon>Bacteria</taxon>
        <taxon>Pseudomonadati</taxon>
        <taxon>Pseudomonadota</taxon>
        <taxon>Gammaproteobacteria</taxon>
        <taxon>Enterobacterales</taxon>
        <taxon>Enterobacteriaceae</taxon>
        <taxon>Salmonella</taxon>
    </lineage>
</organism>
<feature type="region of interest" description="Disordered" evidence="1">
    <location>
        <begin position="115"/>
        <end position="140"/>
    </location>
</feature>
<gene>
    <name evidence="2" type="ORF">NCTC8297_05206</name>
</gene>
<dbReference type="EMBL" id="UGXG01000002">
    <property type="protein sequence ID" value="SUG49852.1"/>
    <property type="molecule type" value="Genomic_DNA"/>
</dbReference>
<name>A0A379TGU7_SALER</name>
<evidence type="ECO:0000256" key="1">
    <source>
        <dbReference type="SAM" id="MobiDB-lite"/>
    </source>
</evidence>
<protein>
    <submittedName>
        <fullName evidence="2">Uncharacterized protein</fullName>
    </submittedName>
</protein>
<sequence length="164" mass="17889">MVMTGDNTCVTSLRPTFKAVACGKQKPYWLELQFVDENNQPVSGLKVQLEYHPLATAAELALWARGGHTRFDPTPPPNPPAGVTDIQGLVRFDDLYWIAVDVKTDGQQLADIMEQRSAGPAAQPEQPAGERKRLSPGDTVQNLALRRAGESGGCRLSHSLPSRQ</sequence>
<dbReference type="AlphaFoldDB" id="A0A379TGU7"/>
<proteinExistence type="predicted"/>